<evidence type="ECO:0000259" key="3">
    <source>
        <dbReference type="PROSITE" id="PS50977"/>
    </source>
</evidence>
<dbReference type="PRINTS" id="PR00455">
    <property type="entry name" value="HTHTETR"/>
</dbReference>
<comment type="caution">
    <text evidence="4">The sequence shown here is derived from an EMBL/GenBank/DDBJ whole genome shotgun (WGS) entry which is preliminary data.</text>
</comment>
<dbReference type="AlphaFoldDB" id="A0A9W6KK89"/>
<evidence type="ECO:0000256" key="1">
    <source>
        <dbReference type="ARBA" id="ARBA00023125"/>
    </source>
</evidence>
<dbReference type="PROSITE" id="PS50977">
    <property type="entry name" value="HTH_TETR_2"/>
    <property type="match status" value="1"/>
</dbReference>
<accession>A0A9W6KK89</accession>
<name>A0A9W6KK89_9ACTN</name>
<dbReference type="InterPro" id="IPR001647">
    <property type="entry name" value="HTH_TetR"/>
</dbReference>
<evidence type="ECO:0000313" key="5">
    <source>
        <dbReference type="Proteomes" id="UP001143480"/>
    </source>
</evidence>
<dbReference type="Gene3D" id="1.10.357.10">
    <property type="entry name" value="Tetracycline Repressor, domain 2"/>
    <property type="match status" value="1"/>
</dbReference>
<dbReference type="GO" id="GO:0000976">
    <property type="term" value="F:transcription cis-regulatory region binding"/>
    <property type="evidence" value="ECO:0007669"/>
    <property type="project" value="TreeGrafter"/>
</dbReference>
<dbReference type="PANTHER" id="PTHR30055">
    <property type="entry name" value="HTH-TYPE TRANSCRIPTIONAL REGULATOR RUTR"/>
    <property type="match status" value="1"/>
</dbReference>
<keyword evidence="5" id="KW-1185">Reference proteome</keyword>
<protein>
    <submittedName>
        <fullName evidence="4">TetR family transcriptional regulator</fullName>
    </submittedName>
</protein>
<sequence length="194" mass="20848">MGNREKLLDGALQCLLEKGYAATTARDIAKAAGVSLAAINYHFRTTEGLLNEALQQALEQWGDEMERALTSAGDVADPAERFEAVWTNVIASVTANRQLWTTQFELVTQLGRQPEPAPQWAEPQRQAQAGLAALFHGIDAGAEPELARVVGGFYHALLTGVVVQNLTTPGQAMSGRDLAVALREISRRLAPATA</sequence>
<dbReference type="InterPro" id="IPR050109">
    <property type="entry name" value="HTH-type_TetR-like_transc_reg"/>
</dbReference>
<dbReference type="EMBL" id="BSFP01000018">
    <property type="protein sequence ID" value="GLL01685.1"/>
    <property type="molecule type" value="Genomic_DNA"/>
</dbReference>
<gene>
    <name evidence="4" type="primary">acrR</name>
    <name evidence="4" type="ORF">GCM10017581_034270</name>
</gene>
<proteinExistence type="predicted"/>
<dbReference type="RefSeq" id="WP_223102259.1">
    <property type="nucleotide sequence ID" value="NZ_BAAAXA010000003.1"/>
</dbReference>
<dbReference type="Pfam" id="PF17940">
    <property type="entry name" value="TetR_C_31"/>
    <property type="match status" value="1"/>
</dbReference>
<reference evidence="4" key="1">
    <citation type="journal article" date="2014" name="Int. J. Syst. Evol. Microbiol.">
        <title>Complete genome sequence of Corynebacterium casei LMG S-19264T (=DSM 44701T), isolated from a smear-ripened cheese.</title>
        <authorList>
            <consortium name="US DOE Joint Genome Institute (JGI-PGF)"/>
            <person name="Walter F."/>
            <person name="Albersmeier A."/>
            <person name="Kalinowski J."/>
            <person name="Ruckert C."/>
        </authorList>
    </citation>
    <scope>NUCLEOTIDE SEQUENCE</scope>
    <source>
        <strain evidence="4">VKM Ac-1321</strain>
    </source>
</reference>
<reference evidence="4" key="2">
    <citation type="submission" date="2023-01" db="EMBL/GenBank/DDBJ databases">
        <authorList>
            <person name="Sun Q."/>
            <person name="Evtushenko L."/>
        </authorList>
    </citation>
    <scope>NUCLEOTIDE SEQUENCE</scope>
    <source>
        <strain evidence="4">VKM Ac-1321</strain>
    </source>
</reference>
<dbReference type="PROSITE" id="PS01081">
    <property type="entry name" value="HTH_TETR_1"/>
    <property type="match status" value="1"/>
</dbReference>
<dbReference type="GO" id="GO:0003700">
    <property type="term" value="F:DNA-binding transcription factor activity"/>
    <property type="evidence" value="ECO:0007669"/>
    <property type="project" value="TreeGrafter"/>
</dbReference>
<evidence type="ECO:0000313" key="4">
    <source>
        <dbReference type="EMBL" id="GLL01685.1"/>
    </source>
</evidence>
<dbReference type="InterPro" id="IPR023772">
    <property type="entry name" value="DNA-bd_HTH_TetR-type_CS"/>
</dbReference>
<dbReference type="Proteomes" id="UP001143480">
    <property type="component" value="Unassembled WGS sequence"/>
</dbReference>
<organism evidence="4 5">
    <name type="scientific">Dactylosporangium matsuzakiense</name>
    <dbReference type="NCBI Taxonomy" id="53360"/>
    <lineage>
        <taxon>Bacteria</taxon>
        <taxon>Bacillati</taxon>
        <taxon>Actinomycetota</taxon>
        <taxon>Actinomycetes</taxon>
        <taxon>Micromonosporales</taxon>
        <taxon>Micromonosporaceae</taxon>
        <taxon>Dactylosporangium</taxon>
    </lineage>
</organism>
<feature type="domain" description="HTH tetR-type" evidence="3">
    <location>
        <begin position="1"/>
        <end position="61"/>
    </location>
</feature>
<evidence type="ECO:0000256" key="2">
    <source>
        <dbReference type="PROSITE-ProRule" id="PRU00335"/>
    </source>
</evidence>
<dbReference type="PANTHER" id="PTHR30055:SF219">
    <property type="entry name" value="TRANSCRIPTIONAL REGULATORY PROTEIN"/>
    <property type="match status" value="1"/>
</dbReference>
<dbReference type="Pfam" id="PF00440">
    <property type="entry name" value="TetR_N"/>
    <property type="match status" value="1"/>
</dbReference>
<dbReference type="InterPro" id="IPR009057">
    <property type="entry name" value="Homeodomain-like_sf"/>
</dbReference>
<feature type="DNA-binding region" description="H-T-H motif" evidence="2">
    <location>
        <begin position="24"/>
        <end position="43"/>
    </location>
</feature>
<dbReference type="InterPro" id="IPR041583">
    <property type="entry name" value="TetR_C_31"/>
</dbReference>
<dbReference type="SUPFAM" id="SSF46689">
    <property type="entry name" value="Homeodomain-like"/>
    <property type="match status" value="1"/>
</dbReference>
<keyword evidence="1 2" id="KW-0238">DNA-binding</keyword>